<dbReference type="STRING" id="1799789.AX660_12065"/>
<sequence>MQLSLPVLLKDRLSFDNFVVGDNQQLVDHLIAVASAVEQSPALVWLTYCFAESGLGKSHLLFASSYLAEQSQQSCVYLSFRDKSQLSLEMLEGLEAYSLICLDDIECIEDDLAWQVALFDLINRIKEQGQSRLILCARFPLQALPLQLPDLLSRLSWGVSFRIVPLNDNERCKALILRAEQRGLVMSLEVAKYLLNHLQRDLPALIACLDKLDELSLQQQRKLTIPFVKSTLDL</sequence>
<dbReference type="Gene3D" id="3.40.50.300">
    <property type="entry name" value="P-loop containing nucleotide triphosphate hydrolases"/>
    <property type="match status" value="1"/>
</dbReference>
<dbReference type="PANTHER" id="PTHR30050">
    <property type="entry name" value="CHROMOSOMAL REPLICATION INITIATOR PROTEIN DNAA"/>
    <property type="match status" value="1"/>
</dbReference>
<evidence type="ECO:0000313" key="4">
    <source>
        <dbReference type="Proteomes" id="UP000070299"/>
    </source>
</evidence>
<keyword evidence="4" id="KW-1185">Reference proteome</keyword>
<organism evidence="3 4">
    <name type="scientific">Paraglaciecola hydrolytica</name>
    <dbReference type="NCBI Taxonomy" id="1799789"/>
    <lineage>
        <taxon>Bacteria</taxon>
        <taxon>Pseudomonadati</taxon>
        <taxon>Pseudomonadota</taxon>
        <taxon>Gammaproteobacteria</taxon>
        <taxon>Alteromonadales</taxon>
        <taxon>Alteromonadaceae</taxon>
        <taxon>Paraglaciecola</taxon>
    </lineage>
</organism>
<dbReference type="InterPro" id="IPR027417">
    <property type="entry name" value="P-loop_NTPase"/>
</dbReference>
<comment type="caution">
    <text evidence="3">The sequence shown here is derived from an EMBL/GenBank/DDBJ whole genome shotgun (WGS) entry which is preliminary data.</text>
</comment>
<evidence type="ECO:0000259" key="2">
    <source>
        <dbReference type="Pfam" id="PF22688"/>
    </source>
</evidence>
<dbReference type="InterPro" id="IPR013317">
    <property type="entry name" value="DnaA_dom"/>
</dbReference>
<reference evidence="4" key="1">
    <citation type="submission" date="2016-02" db="EMBL/GenBank/DDBJ databases">
        <authorList>
            <person name="Schultz-Johansen M."/>
            <person name="Glaring M.A."/>
            <person name="Bech P.K."/>
            <person name="Stougaard P."/>
        </authorList>
    </citation>
    <scope>NUCLEOTIDE SEQUENCE [LARGE SCALE GENOMIC DNA]</scope>
    <source>
        <strain evidence="4">S66</strain>
    </source>
</reference>
<dbReference type="InterPro" id="IPR055199">
    <property type="entry name" value="Hda_lid"/>
</dbReference>
<proteinExistence type="predicted"/>
<dbReference type="PANTHER" id="PTHR30050:SF5">
    <property type="entry name" value="DNAA REGULATORY INACTIVATOR HDA"/>
    <property type="match status" value="1"/>
</dbReference>
<gene>
    <name evidence="3" type="ORF">AX660_12065</name>
</gene>
<dbReference type="Pfam" id="PF22688">
    <property type="entry name" value="Hda_lid"/>
    <property type="match status" value="1"/>
</dbReference>
<feature type="domain" description="Chromosomal replication initiator protein DnaA ATPAse" evidence="1">
    <location>
        <begin position="9"/>
        <end position="160"/>
    </location>
</feature>
<feature type="domain" description="Hda lid" evidence="2">
    <location>
        <begin position="168"/>
        <end position="232"/>
    </location>
</feature>
<evidence type="ECO:0000259" key="1">
    <source>
        <dbReference type="Pfam" id="PF00308"/>
    </source>
</evidence>
<dbReference type="GO" id="GO:0006270">
    <property type="term" value="P:DNA replication initiation"/>
    <property type="evidence" value="ECO:0007669"/>
    <property type="project" value="TreeGrafter"/>
</dbReference>
<name>A0A136A2K9_9ALTE</name>
<dbReference type="SUPFAM" id="SSF52540">
    <property type="entry name" value="P-loop containing nucleoside triphosphate hydrolases"/>
    <property type="match status" value="1"/>
</dbReference>
<dbReference type="GO" id="GO:0032297">
    <property type="term" value="P:negative regulation of DNA-templated DNA replication initiation"/>
    <property type="evidence" value="ECO:0007669"/>
    <property type="project" value="InterPro"/>
</dbReference>
<dbReference type="Pfam" id="PF00308">
    <property type="entry name" value="Bac_DnaA"/>
    <property type="match status" value="1"/>
</dbReference>
<dbReference type="Proteomes" id="UP000070299">
    <property type="component" value="Unassembled WGS sequence"/>
</dbReference>
<dbReference type="Gene3D" id="1.10.8.60">
    <property type="match status" value="1"/>
</dbReference>
<dbReference type="NCBIfam" id="TIGR03420">
    <property type="entry name" value="DnaA_homol_Hda"/>
    <property type="match status" value="1"/>
</dbReference>
<dbReference type="EMBL" id="LSNE01000005">
    <property type="protein sequence ID" value="KXI29462.1"/>
    <property type="molecule type" value="Genomic_DNA"/>
</dbReference>
<dbReference type="InterPro" id="IPR017788">
    <property type="entry name" value="Hda"/>
</dbReference>
<evidence type="ECO:0000313" key="3">
    <source>
        <dbReference type="EMBL" id="KXI29462.1"/>
    </source>
</evidence>
<protein>
    <submittedName>
        <fullName evidence="3">DnaA regulatory inactivator Hda</fullName>
    </submittedName>
</protein>
<accession>A0A136A2K9</accession>
<dbReference type="OrthoDB" id="9784878at2"/>
<dbReference type="AlphaFoldDB" id="A0A136A2K9"/>